<keyword evidence="2" id="KW-1185">Reference proteome</keyword>
<dbReference type="OrthoDB" id="5520161at2"/>
<dbReference type="STRING" id="1192034.CAP_6877"/>
<dbReference type="AlphaFoldDB" id="A0A017TGA5"/>
<name>A0A017TGA5_9BACT</name>
<dbReference type="RefSeq" id="WP_156040497.1">
    <property type="nucleotide sequence ID" value="NZ_ASRX01000006.1"/>
</dbReference>
<comment type="caution">
    <text evidence="1">The sequence shown here is derived from an EMBL/GenBank/DDBJ whole genome shotgun (WGS) entry which is preliminary data.</text>
</comment>
<evidence type="ECO:0000313" key="1">
    <source>
        <dbReference type="EMBL" id="EYF07855.1"/>
    </source>
</evidence>
<proteinExistence type="predicted"/>
<reference evidence="1 2" key="1">
    <citation type="submission" date="2013-05" db="EMBL/GenBank/DDBJ databases">
        <title>Genome assembly of Chondromyces apiculatus DSM 436.</title>
        <authorList>
            <person name="Sharma G."/>
            <person name="Khatri I."/>
            <person name="Kaur C."/>
            <person name="Mayilraj S."/>
            <person name="Subramanian S."/>
        </authorList>
    </citation>
    <scope>NUCLEOTIDE SEQUENCE [LARGE SCALE GENOMIC DNA]</scope>
    <source>
        <strain evidence="1 2">DSM 436</strain>
    </source>
</reference>
<organism evidence="1 2">
    <name type="scientific">Chondromyces apiculatus DSM 436</name>
    <dbReference type="NCBI Taxonomy" id="1192034"/>
    <lineage>
        <taxon>Bacteria</taxon>
        <taxon>Pseudomonadati</taxon>
        <taxon>Myxococcota</taxon>
        <taxon>Polyangia</taxon>
        <taxon>Polyangiales</taxon>
        <taxon>Polyangiaceae</taxon>
        <taxon>Chondromyces</taxon>
    </lineage>
</organism>
<dbReference type="Proteomes" id="UP000019678">
    <property type="component" value="Unassembled WGS sequence"/>
</dbReference>
<accession>A0A017TGA5</accession>
<evidence type="ECO:0000313" key="2">
    <source>
        <dbReference type="Proteomes" id="UP000019678"/>
    </source>
</evidence>
<gene>
    <name evidence="1" type="ORF">CAP_6877</name>
</gene>
<protein>
    <submittedName>
        <fullName evidence="1">Uncharacterized protein</fullName>
    </submittedName>
</protein>
<dbReference type="EMBL" id="ASRX01000006">
    <property type="protein sequence ID" value="EYF07855.1"/>
    <property type="molecule type" value="Genomic_DNA"/>
</dbReference>
<sequence length="151" mass="15460">MSRSGAVVLSASGVRVSRARVSCPLLLIVLTVTAAGMLGCSPDLLPVTVPPPGAVAELDKAEETITLTRGIALGLQCTYQGPCVDASAEVADTTVASVYPAYVDLMATEGYTPSSRARTVFVLVGNQAGSTTLNVTTEDGDVSYVVDIVVP</sequence>